<organism evidence="1">
    <name type="scientific">marine sediment metagenome</name>
    <dbReference type="NCBI Taxonomy" id="412755"/>
    <lineage>
        <taxon>unclassified sequences</taxon>
        <taxon>metagenomes</taxon>
        <taxon>ecological metagenomes</taxon>
    </lineage>
</organism>
<protein>
    <submittedName>
        <fullName evidence="1">Uncharacterized protein</fullName>
    </submittedName>
</protein>
<proteinExistence type="predicted"/>
<accession>X1IQ49</accession>
<gene>
    <name evidence="1" type="ORF">S03H2_68477</name>
</gene>
<dbReference type="EMBL" id="BARU01045027">
    <property type="protein sequence ID" value="GAH83827.1"/>
    <property type="molecule type" value="Genomic_DNA"/>
</dbReference>
<evidence type="ECO:0000313" key="1">
    <source>
        <dbReference type="EMBL" id="GAH83827.1"/>
    </source>
</evidence>
<sequence>DKEDTTYQYEWLLDYNDDYEWSYAWTLKDFMQKGFEKFKDGDIAQKNYLRKDKK</sequence>
<dbReference type="AlphaFoldDB" id="X1IQ49"/>
<feature type="non-terminal residue" evidence="1">
    <location>
        <position position="1"/>
    </location>
</feature>
<reference evidence="1" key="1">
    <citation type="journal article" date="2014" name="Front. Microbiol.">
        <title>High frequency of phylogenetically diverse reductive dehalogenase-homologous genes in deep subseafloor sedimentary metagenomes.</title>
        <authorList>
            <person name="Kawai M."/>
            <person name="Futagami T."/>
            <person name="Toyoda A."/>
            <person name="Takaki Y."/>
            <person name="Nishi S."/>
            <person name="Hori S."/>
            <person name="Arai W."/>
            <person name="Tsubouchi T."/>
            <person name="Morono Y."/>
            <person name="Uchiyama I."/>
            <person name="Ito T."/>
            <person name="Fujiyama A."/>
            <person name="Inagaki F."/>
            <person name="Takami H."/>
        </authorList>
    </citation>
    <scope>NUCLEOTIDE SEQUENCE</scope>
    <source>
        <strain evidence="1">Expedition CK06-06</strain>
    </source>
</reference>
<name>X1IQ49_9ZZZZ</name>
<comment type="caution">
    <text evidence="1">The sequence shown here is derived from an EMBL/GenBank/DDBJ whole genome shotgun (WGS) entry which is preliminary data.</text>
</comment>